<feature type="region of interest" description="Disordered" evidence="1">
    <location>
        <begin position="1"/>
        <end position="24"/>
    </location>
</feature>
<evidence type="ECO:0000313" key="3">
    <source>
        <dbReference type="Proteomes" id="UP000289323"/>
    </source>
</evidence>
<gene>
    <name evidence="2" type="ORF">TT172_LOCUS7182</name>
</gene>
<reference evidence="2 3" key="1">
    <citation type="submission" date="2018-04" db="EMBL/GenBank/DDBJ databases">
        <authorList>
            <person name="Huttner S."/>
            <person name="Dainat J."/>
        </authorList>
    </citation>
    <scope>NUCLEOTIDE SEQUENCE [LARGE SCALE GENOMIC DNA]</scope>
</reference>
<evidence type="ECO:0000313" key="2">
    <source>
        <dbReference type="EMBL" id="SPQ24763.1"/>
    </source>
</evidence>
<dbReference type="Proteomes" id="UP000289323">
    <property type="component" value="Unassembled WGS sequence"/>
</dbReference>
<organism evidence="2 3">
    <name type="scientific">Thermothielavioides terrestris</name>
    <dbReference type="NCBI Taxonomy" id="2587410"/>
    <lineage>
        <taxon>Eukaryota</taxon>
        <taxon>Fungi</taxon>
        <taxon>Dikarya</taxon>
        <taxon>Ascomycota</taxon>
        <taxon>Pezizomycotina</taxon>
        <taxon>Sordariomycetes</taxon>
        <taxon>Sordariomycetidae</taxon>
        <taxon>Sordariales</taxon>
        <taxon>Chaetomiaceae</taxon>
        <taxon>Thermothielavioides</taxon>
    </lineage>
</organism>
<feature type="compositionally biased region" description="Acidic residues" evidence="1">
    <location>
        <begin position="15"/>
        <end position="24"/>
    </location>
</feature>
<protein>
    <submittedName>
        <fullName evidence="2">A91520d4-dce7-4f7d-88b1-0d8495202248</fullName>
    </submittedName>
</protein>
<proteinExistence type="predicted"/>
<name>A0A446BQH8_9PEZI</name>
<sequence>MTNKEHYNSKYYNEVSDEGYSDRE</sequence>
<dbReference type="AlphaFoldDB" id="A0A446BQH8"/>
<evidence type="ECO:0000256" key="1">
    <source>
        <dbReference type="SAM" id="MobiDB-lite"/>
    </source>
</evidence>
<accession>A0A446BQH8</accession>
<dbReference type="EMBL" id="OUUZ01000013">
    <property type="protein sequence ID" value="SPQ24763.1"/>
    <property type="molecule type" value="Genomic_DNA"/>
</dbReference>